<sequence>MRGRVCAPGSRSAGEGVRRRSGLLRHRRVVYKLVVSIRAVTTRFLLHAFAPRREGQTNQSAATLNLPVAFSCMTVFNVNALRKPKTTTLFICFGVGRLANAPEPSFSLFFDCVSDLHVFTRLHRPGHPPALPGTPGPVLAAAQRKAKAGFINPLLRTSDFISFFSPCMFSLFSQDLSNF</sequence>
<accession>A0A7J8F1U5</accession>
<evidence type="ECO:0000313" key="1">
    <source>
        <dbReference type="EMBL" id="KAF6441212.1"/>
    </source>
</evidence>
<organism evidence="1 2">
    <name type="scientific">Rousettus aegyptiacus</name>
    <name type="common">Egyptian fruit bat</name>
    <name type="synonym">Pteropus aegyptiacus</name>
    <dbReference type="NCBI Taxonomy" id="9407"/>
    <lineage>
        <taxon>Eukaryota</taxon>
        <taxon>Metazoa</taxon>
        <taxon>Chordata</taxon>
        <taxon>Craniata</taxon>
        <taxon>Vertebrata</taxon>
        <taxon>Euteleostomi</taxon>
        <taxon>Mammalia</taxon>
        <taxon>Eutheria</taxon>
        <taxon>Laurasiatheria</taxon>
        <taxon>Chiroptera</taxon>
        <taxon>Yinpterochiroptera</taxon>
        <taxon>Pteropodoidea</taxon>
        <taxon>Pteropodidae</taxon>
        <taxon>Rousettinae</taxon>
        <taxon>Rousettus</taxon>
    </lineage>
</organism>
<gene>
    <name evidence="1" type="ORF">HJG63_012358</name>
</gene>
<name>A0A7J8F1U5_ROUAE</name>
<keyword evidence="2" id="KW-1185">Reference proteome</keyword>
<evidence type="ECO:0000313" key="2">
    <source>
        <dbReference type="Proteomes" id="UP000593571"/>
    </source>
</evidence>
<protein>
    <submittedName>
        <fullName evidence="1">Uncharacterized protein</fullName>
    </submittedName>
</protein>
<reference evidence="1 2" key="1">
    <citation type="journal article" date="2020" name="Nature">
        <title>Six reference-quality genomes reveal evolution of bat adaptations.</title>
        <authorList>
            <person name="Jebb D."/>
            <person name="Huang Z."/>
            <person name="Pippel M."/>
            <person name="Hughes G.M."/>
            <person name="Lavrichenko K."/>
            <person name="Devanna P."/>
            <person name="Winkler S."/>
            <person name="Jermiin L.S."/>
            <person name="Skirmuntt E.C."/>
            <person name="Katzourakis A."/>
            <person name="Burkitt-Gray L."/>
            <person name="Ray D.A."/>
            <person name="Sullivan K.A.M."/>
            <person name="Roscito J.G."/>
            <person name="Kirilenko B.M."/>
            <person name="Davalos L.M."/>
            <person name="Corthals A.P."/>
            <person name="Power M.L."/>
            <person name="Jones G."/>
            <person name="Ransome R.D."/>
            <person name="Dechmann D.K.N."/>
            <person name="Locatelli A.G."/>
            <person name="Puechmaille S.J."/>
            <person name="Fedrigo O."/>
            <person name="Jarvis E.D."/>
            <person name="Hiller M."/>
            <person name="Vernes S.C."/>
            <person name="Myers E.W."/>
            <person name="Teeling E.C."/>
        </authorList>
    </citation>
    <scope>NUCLEOTIDE SEQUENCE [LARGE SCALE GENOMIC DNA]</scope>
    <source>
        <strain evidence="1">MRouAeg1</strain>
        <tissue evidence="1">Muscle</tissue>
    </source>
</reference>
<dbReference type="EMBL" id="JACASE010000008">
    <property type="protein sequence ID" value="KAF6441212.1"/>
    <property type="molecule type" value="Genomic_DNA"/>
</dbReference>
<comment type="caution">
    <text evidence="1">The sequence shown here is derived from an EMBL/GenBank/DDBJ whole genome shotgun (WGS) entry which is preliminary data.</text>
</comment>
<dbReference type="Proteomes" id="UP000593571">
    <property type="component" value="Unassembled WGS sequence"/>
</dbReference>
<proteinExistence type="predicted"/>
<dbReference type="AlphaFoldDB" id="A0A7J8F1U5"/>